<accession>A0A2A8CV70</accession>
<dbReference type="InterPro" id="IPR013249">
    <property type="entry name" value="RNA_pol_sigma70_r4_t2"/>
</dbReference>
<evidence type="ECO:0000259" key="1">
    <source>
        <dbReference type="Pfam" id="PF08281"/>
    </source>
</evidence>
<organism evidence="2 3">
    <name type="scientific">Longibacter salinarum</name>
    <dbReference type="NCBI Taxonomy" id="1850348"/>
    <lineage>
        <taxon>Bacteria</taxon>
        <taxon>Pseudomonadati</taxon>
        <taxon>Rhodothermota</taxon>
        <taxon>Rhodothermia</taxon>
        <taxon>Rhodothermales</taxon>
        <taxon>Salisaetaceae</taxon>
        <taxon>Longibacter</taxon>
    </lineage>
</organism>
<feature type="domain" description="RNA polymerase sigma factor 70 region 4 type 2" evidence="1">
    <location>
        <begin position="142"/>
        <end position="194"/>
    </location>
</feature>
<dbReference type="Gene3D" id="1.10.10.10">
    <property type="entry name" value="Winged helix-like DNA-binding domain superfamily/Winged helix DNA-binding domain"/>
    <property type="match status" value="1"/>
</dbReference>
<evidence type="ECO:0000313" key="3">
    <source>
        <dbReference type="Proteomes" id="UP000220102"/>
    </source>
</evidence>
<dbReference type="AlphaFoldDB" id="A0A2A8CV70"/>
<dbReference type="Pfam" id="PF08281">
    <property type="entry name" value="Sigma70_r4_2"/>
    <property type="match status" value="1"/>
</dbReference>
<comment type="caution">
    <text evidence="2">The sequence shown here is derived from an EMBL/GenBank/DDBJ whole genome shotgun (WGS) entry which is preliminary data.</text>
</comment>
<dbReference type="OrthoDB" id="1493769at2"/>
<keyword evidence="3" id="KW-1185">Reference proteome</keyword>
<evidence type="ECO:0000313" key="2">
    <source>
        <dbReference type="EMBL" id="PEN12546.1"/>
    </source>
</evidence>
<dbReference type="RefSeq" id="WP_098076785.1">
    <property type="nucleotide sequence ID" value="NZ_PDEQ01000007.1"/>
</dbReference>
<name>A0A2A8CV70_9BACT</name>
<proteinExistence type="predicted"/>
<protein>
    <submittedName>
        <fullName evidence="2">RNA polymerase subunit sigma-70</fullName>
    </submittedName>
</protein>
<dbReference type="InterPro" id="IPR036388">
    <property type="entry name" value="WH-like_DNA-bd_sf"/>
</dbReference>
<dbReference type="InterPro" id="IPR013324">
    <property type="entry name" value="RNA_pol_sigma_r3/r4-like"/>
</dbReference>
<dbReference type="EMBL" id="PDEQ01000007">
    <property type="protein sequence ID" value="PEN12546.1"/>
    <property type="molecule type" value="Genomic_DNA"/>
</dbReference>
<dbReference type="GO" id="GO:0016987">
    <property type="term" value="F:sigma factor activity"/>
    <property type="evidence" value="ECO:0007669"/>
    <property type="project" value="InterPro"/>
</dbReference>
<gene>
    <name evidence="2" type="ORF">CRI94_13550</name>
</gene>
<dbReference type="Proteomes" id="UP000220102">
    <property type="component" value="Unassembled WGS sequence"/>
</dbReference>
<dbReference type="SUPFAM" id="SSF88659">
    <property type="entry name" value="Sigma3 and sigma4 domains of RNA polymerase sigma factors"/>
    <property type="match status" value="1"/>
</dbReference>
<dbReference type="GO" id="GO:0003677">
    <property type="term" value="F:DNA binding"/>
    <property type="evidence" value="ECO:0007669"/>
    <property type="project" value="InterPro"/>
</dbReference>
<reference evidence="2 3" key="1">
    <citation type="submission" date="2017-10" db="EMBL/GenBank/DDBJ databases">
        <title>Draft genome of Longibacter Salinarum.</title>
        <authorList>
            <person name="Goh K.M."/>
            <person name="Shamsir M.S."/>
            <person name="Lim S.W."/>
        </authorList>
    </citation>
    <scope>NUCLEOTIDE SEQUENCE [LARGE SCALE GENOMIC DNA]</scope>
    <source>
        <strain evidence="2 3">KCTC 52045</strain>
    </source>
</reference>
<dbReference type="GO" id="GO:0006352">
    <property type="term" value="P:DNA-templated transcription initiation"/>
    <property type="evidence" value="ECO:0007669"/>
    <property type="project" value="InterPro"/>
</dbReference>
<sequence length="211" mass="24253">MRTSSRLRPLLRQLPFPLDDTDRLNHVYARWARSGALSDREIVDLWTYCFTWRYFLSKAARSSMRRPSDMDALIARSIRRTCRTRHDATAIVRYASWVSVVCRNTFVNYAKRSRALASIDDLRGFAVSEPAPTYNDAPRIRRVLLAAILRLPTYLQDTARLFFVDGCSFETIAASTGKSIPTVRTYKCRALNELRRDPDLRKISEGFAPPA</sequence>